<evidence type="ECO:0000313" key="1">
    <source>
        <dbReference type="EMBL" id="ASP49533.1"/>
    </source>
</evidence>
<protein>
    <submittedName>
        <fullName evidence="1">DUF4826 domain-containing protein</fullName>
    </submittedName>
</protein>
<dbReference type="InterPro" id="IPR032251">
    <property type="entry name" value="DUF4826"/>
</dbReference>
<sequence>MTDEEKQAWIREQYLKATKYLADKGLVTASVSDTESRYLVPIMAVWKINLLDKTSVWVISGDLPTDHIALNSGEPARDVVRHFSLKWQLQAENLLRLEDKAQHQFAQLLIGRADGLYKIYEKAELWQETS</sequence>
<reference evidence="1 2" key="1">
    <citation type="submission" date="2017-08" db="EMBL/GenBank/DDBJ databases">
        <title>Complete genome of Colwellia sp. NB097-1, a psychrophile bacterium ioslated from Bering Sea.</title>
        <authorList>
            <person name="Chen X."/>
        </authorList>
    </citation>
    <scope>NUCLEOTIDE SEQUENCE [LARGE SCALE GENOMIC DNA]</scope>
    <source>
        <strain evidence="1 2">NB097-1</strain>
    </source>
</reference>
<accession>A0A222GCY7</accession>
<dbReference type="EMBL" id="CP020465">
    <property type="protein sequence ID" value="ASP49533.1"/>
    <property type="molecule type" value="Genomic_DNA"/>
</dbReference>
<gene>
    <name evidence="1" type="ORF">B5D82_18195</name>
</gene>
<organism evidence="1 2">
    <name type="scientific">Cognaticolwellia beringensis</name>
    <dbReference type="NCBI Taxonomy" id="1967665"/>
    <lineage>
        <taxon>Bacteria</taxon>
        <taxon>Pseudomonadati</taxon>
        <taxon>Pseudomonadota</taxon>
        <taxon>Gammaproteobacteria</taxon>
        <taxon>Alteromonadales</taxon>
        <taxon>Colwelliaceae</taxon>
        <taxon>Cognaticolwellia</taxon>
    </lineage>
</organism>
<dbReference type="KEGG" id="cber:B5D82_18195"/>
<keyword evidence="2" id="KW-1185">Reference proteome</keyword>
<dbReference type="Proteomes" id="UP000202259">
    <property type="component" value="Chromosome"/>
</dbReference>
<dbReference type="Pfam" id="PF16108">
    <property type="entry name" value="DUF4826"/>
    <property type="match status" value="1"/>
</dbReference>
<name>A0A222GCY7_9GAMM</name>
<proteinExistence type="predicted"/>
<evidence type="ECO:0000313" key="2">
    <source>
        <dbReference type="Proteomes" id="UP000202259"/>
    </source>
</evidence>
<dbReference type="OrthoDB" id="3078260at2"/>
<dbReference type="AlphaFoldDB" id="A0A222GCY7"/>